<protein>
    <recommendedName>
        <fullName evidence="2">Acylglycerol lipase</fullName>
    </recommendedName>
</protein>
<reference evidence="1" key="1">
    <citation type="journal article" date="2013" name="J. Plant Res.">
        <title>Effect of fungi and light on seed germination of three Opuntia species from semiarid lands of central Mexico.</title>
        <authorList>
            <person name="Delgado-Sanchez P."/>
            <person name="Jimenez-Bremont J.F."/>
            <person name="Guerrero-Gonzalez Mde L."/>
            <person name="Flores J."/>
        </authorList>
    </citation>
    <scope>NUCLEOTIDE SEQUENCE</scope>
    <source>
        <tissue evidence="1">Cladode</tissue>
    </source>
</reference>
<evidence type="ECO:0000313" key="1">
    <source>
        <dbReference type="EMBL" id="MBA4667049.1"/>
    </source>
</evidence>
<accession>A0A7C9ESF4</accession>
<evidence type="ECO:0008006" key="2">
    <source>
        <dbReference type="Google" id="ProtNLM"/>
    </source>
</evidence>
<dbReference type="InterPro" id="IPR029058">
    <property type="entry name" value="AB_hydrolase_fold"/>
</dbReference>
<dbReference type="PANTHER" id="PTHR12277">
    <property type="entry name" value="ALPHA/BETA HYDROLASE DOMAIN-CONTAINING PROTEIN"/>
    <property type="match status" value="1"/>
</dbReference>
<name>A0A7C9ESF4_OPUST</name>
<dbReference type="PANTHER" id="PTHR12277:SF139">
    <property type="entry name" value="ALPHA_BETA-HYDROLASES SUPERFAMILY PROTEIN"/>
    <property type="match status" value="1"/>
</dbReference>
<dbReference type="SUPFAM" id="SSF53474">
    <property type="entry name" value="alpha/beta-Hydrolases"/>
    <property type="match status" value="1"/>
</dbReference>
<proteinExistence type="predicted"/>
<dbReference type="EMBL" id="GISG01234131">
    <property type="protein sequence ID" value="MBA4667049.1"/>
    <property type="molecule type" value="Transcribed_RNA"/>
</dbReference>
<reference evidence="1" key="2">
    <citation type="submission" date="2020-07" db="EMBL/GenBank/DDBJ databases">
        <authorList>
            <person name="Vera ALvarez R."/>
            <person name="Arias-Moreno D.M."/>
            <person name="Jimenez-Jacinto V."/>
            <person name="Jimenez-Bremont J.F."/>
            <person name="Swaminathan K."/>
            <person name="Moose S.P."/>
            <person name="Guerrero-Gonzalez M.L."/>
            <person name="Marino-Ramirez L."/>
            <person name="Landsman D."/>
            <person name="Rodriguez-Kessler M."/>
            <person name="Delgado-Sanchez P."/>
        </authorList>
    </citation>
    <scope>NUCLEOTIDE SEQUENCE</scope>
    <source>
        <tissue evidence="1">Cladode</tissue>
    </source>
</reference>
<dbReference type="AlphaFoldDB" id="A0A7C9ESF4"/>
<sequence length="122" mass="13300">MGCTMSNLAAKFAFFPPSPPTYEVKKRDSDGKVVAVSTAAAVPIPQGDDPLLKVHVIETKRGNKIVAFYLQNPYARLTVLYSHGNAADLGQLYDLFVQLKINLRVNLMGYDYSGYGASTGKI</sequence>
<organism evidence="1">
    <name type="scientific">Opuntia streptacantha</name>
    <name type="common">Prickly pear cactus</name>
    <name type="synonym">Opuntia cardona</name>
    <dbReference type="NCBI Taxonomy" id="393608"/>
    <lineage>
        <taxon>Eukaryota</taxon>
        <taxon>Viridiplantae</taxon>
        <taxon>Streptophyta</taxon>
        <taxon>Embryophyta</taxon>
        <taxon>Tracheophyta</taxon>
        <taxon>Spermatophyta</taxon>
        <taxon>Magnoliopsida</taxon>
        <taxon>eudicotyledons</taxon>
        <taxon>Gunneridae</taxon>
        <taxon>Pentapetalae</taxon>
        <taxon>Caryophyllales</taxon>
        <taxon>Cactineae</taxon>
        <taxon>Cactaceae</taxon>
        <taxon>Opuntioideae</taxon>
        <taxon>Opuntia</taxon>
    </lineage>
</organism>